<keyword evidence="4 6" id="KW-1133">Transmembrane helix</keyword>
<dbReference type="AlphaFoldDB" id="A0A7I8VBJ2"/>
<accession>A0A7I8VBJ2</accession>
<protein>
    <submittedName>
        <fullName evidence="7">DgyrCDS2408</fullName>
    </submittedName>
</protein>
<name>A0A7I8VBJ2_9ANNE</name>
<keyword evidence="8" id="KW-1185">Reference proteome</keyword>
<dbReference type="EMBL" id="CAJFCJ010000003">
    <property type="protein sequence ID" value="CAD5113227.1"/>
    <property type="molecule type" value="Genomic_DNA"/>
</dbReference>
<keyword evidence="5 6" id="KW-0472">Membrane</keyword>
<keyword evidence="3 6" id="KW-0812">Transmembrane</keyword>
<evidence type="ECO:0000256" key="1">
    <source>
        <dbReference type="ARBA" id="ARBA00004141"/>
    </source>
</evidence>
<evidence type="ECO:0000256" key="3">
    <source>
        <dbReference type="ARBA" id="ARBA00022692"/>
    </source>
</evidence>
<comment type="caution">
    <text evidence="7">The sequence shown here is derived from an EMBL/GenBank/DDBJ whole genome shotgun (WGS) entry which is preliminary data.</text>
</comment>
<reference evidence="7 8" key="1">
    <citation type="submission" date="2020-08" db="EMBL/GenBank/DDBJ databases">
        <authorList>
            <person name="Hejnol A."/>
        </authorList>
    </citation>
    <scope>NUCLEOTIDE SEQUENCE [LARGE SCALE GENOMIC DNA]</scope>
</reference>
<feature type="transmembrane region" description="Helical" evidence="6">
    <location>
        <begin position="79"/>
        <end position="100"/>
    </location>
</feature>
<dbReference type="PANTHER" id="PTHR12995">
    <property type="entry name" value="FI21814P1"/>
    <property type="match status" value="1"/>
</dbReference>
<evidence type="ECO:0000313" key="8">
    <source>
        <dbReference type="Proteomes" id="UP000549394"/>
    </source>
</evidence>
<feature type="transmembrane region" description="Helical" evidence="6">
    <location>
        <begin position="207"/>
        <end position="227"/>
    </location>
</feature>
<gene>
    <name evidence="7" type="ORF">DGYR_LOCUS2258</name>
</gene>
<dbReference type="InterPro" id="IPR019397">
    <property type="entry name" value="Uncharacterised_TMEM39"/>
</dbReference>
<comment type="subcellular location">
    <subcellularLocation>
        <location evidence="1">Membrane</location>
        <topology evidence="1">Multi-pass membrane protein</topology>
    </subcellularLocation>
</comment>
<comment type="similarity">
    <text evidence="2">Belongs to the TMEM39 family.</text>
</comment>
<dbReference type="PANTHER" id="PTHR12995:SF4">
    <property type="entry name" value="FI21814P1"/>
    <property type="match status" value="1"/>
</dbReference>
<evidence type="ECO:0000256" key="6">
    <source>
        <dbReference type="SAM" id="Phobius"/>
    </source>
</evidence>
<organism evidence="7 8">
    <name type="scientific">Dimorphilus gyrociliatus</name>
    <dbReference type="NCBI Taxonomy" id="2664684"/>
    <lineage>
        <taxon>Eukaryota</taxon>
        <taxon>Metazoa</taxon>
        <taxon>Spiralia</taxon>
        <taxon>Lophotrochozoa</taxon>
        <taxon>Annelida</taxon>
        <taxon>Polychaeta</taxon>
        <taxon>Polychaeta incertae sedis</taxon>
        <taxon>Dinophilidae</taxon>
        <taxon>Dimorphilus</taxon>
    </lineage>
</organism>
<evidence type="ECO:0000256" key="4">
    <source>
        <dbReference type="ARBA" id="ARBA00022989"/>
    </source>
</evidence>
<dbReference type="Proteomes" id="UP000549394">
    <property type="component" value="Unassembled WGS sequence"/>
</dbReference>
<evidence type="ECO:0000313" key="7">
    <source>
        <dbReference type="EMBL" id="CAD5113227.1"/>
    </source>
</evidence>
<sequence length="250" mass="29230">MLLFGLDLKPFFTGPSKKEDPVHMCSTSPESIRQEVEILKTDFNHRIKHVLFNSILVTYMTALIPICFTQNTLYYDTWWVAQHVLMTWVGAFLPLCLHALSPSYLDTLHRCALHLGKWTKVENRNPHMPYSSWSELQIWQKGSLVKHVRGLFKAEGCNNSAEPANTTHQRFYFLFEKPLRVLHWLLIFTWCAILYQIVQLIQSSEWSQIIGLSFMLASNYIPLFRLMRDRHLLSKAYKDQASSPLRLRSS</sequence>
<dbReference type="OrthoDB" id="438179at2759"/>
<dbReference type="GO" id="GO:0016020">
    <property type="term" value="C:membrane"/>
    <property type="evidence" value="ECO:0007669"/>
    <property type="project" value="UniProtKB-SubCell"/>
</dbReference>
<feature type="transmembrane region" description="Helical" evidence="6">
    <location>
        <begin position="181"/>
        <end position="201"/>
    </location>
</feature>
<feature type="transmembrane region" description="Helical" evidence="6">
    <location>
        <begin position="50"/>
        <end position="73"/>
    </location>
</feature>
<proteinExistence type="inferred from homology"/>
<dbReference type="Pfam" id="PF10271">
    <property type="entry name" value="Tmp39"/>
    <property type="match status" value="1"/>
</dbReference>
<evidence type="ECO:0000256" key="5">
    <source>
        <dbReference type="ARBA" id="ARBA00023136"/>
    </source>
</evidence>
<evidence type="ECO:0000256" key="2">
    <source>
        <dbReference type="ARBA" id="ARBA00010737"/>
    </source>
</evidence>